<dbReference type="STRING" id="1121421.SAMN02745123_03483"/>
<reference evidence="2" key="1">
    <citation type="submission" date="2016-11" db="EMBL/GenBank/DDBJ databases">
        <authorList>
            <person name="Varghese N."/>
            <person name="Submissions S."/>
        </authorList>
    </citation>
    <scope>NUCLEOTIDE SEQUENCE [LARGE SCALE GENOMIC DNA]</scope>
    <source>
        <strain evidence="2">DSM 10349</strain>
    </source>
</reference>
<dbReference type="EMBL" id="FRAR01000028">
    <property type="protein sequence ID" value="SHK88904.1"/>
    <property type="molecule type" value="Genomic_DNA"/>
</dbReference>
<protein>
    <submittedName>
        <fullName evidence="1">EcsC protein family protein</fullName>
    </submittedName>
</protein>
<dbReference type="Pfam" id="PF12787">
    <property type="entry name" value="EcsC"/>
    <property type="match status" value="1"/>
</dbReference>
<dbReference type="PANTHER" id="PTHR41260">
    <property type="entry name" value="PROTEIN ECSC"/>
    <property type="match status" value="1"/>
</dbReference>
<evidence type="ECO:0000313" key="1">
    <source>
        <dbReference type="EMBL" id="SHK88904.1"/>
    </source>
</evidence>
<name>A0A1M6W570_9FIRM</name>
<keyword evidence="2" id="KW-1185">Reference proteome</keyword>
<accession>A0A1M6W570</accession>
<dbReference type="RefSeq" id="WP_072916923.1">
    <property type="nucleotide sequence ID" value="NZ_FRAR01000028.1"/>
</dbReference>
<dbReference type="PANTHER" id="PTHR41260:SF1">
    <property type="entry name" value="PROTEIN ECSC"/>
    <property type="match status" value="1"/>
</dbReference>
<sequence>MDHYEQQALRELQQWQIRMNKKPSLFNGLTKGLQNKVNNVIPDKIHEIMTSAIKNIVRAALLGSEFTTKKEVPSGLSLAERERLVRERLRFYKKAAATEGAATGAGGLFLGLADFPLLLTLKMKFLFEVAAIYGFDIKDYRERLYILHLFQLAFSSDARRREVYQKVLNWEATILEFPSLQAIDWRRFQQEYRDYIDLVKLLQLVPVVGAFIGAYANYHLLDNLGDTAMNGYRLRFLQQITITPK</sequence>
<proteinExistence type="predicted"/>
<dbReference type="Proteomes" id="UP000183997">
    <property type="component" value="Unassembled WGS sequence"/>
</dbReference>
<dbReference type="AlphaFoldDB" id="A0A1M6W570"/>
<dbReference type="OrthoDB" id="1705901at2"/>
<dbReference type="InterPro" id="IPR024787">
    <property type="entry name" value="EcsC"/>
</dbReference>
<evidence type="ECO:0000313" key="2">
    <source>
        <dbReference type="Proteomes" id="UP000183997"/>
    </source>
</evidence>
<organism evidence="1 2">
    <name type="scientific">Desulforamulus aeronauticus DSM 10349</name>
    <dbReference type="NCBI Taxonomy" id="1121421"/>
    <lineage>
        <taxon>Bacteria</taxon>
        <taxon>Bacillati</taxon>
        <taxon>Bacillota</taxon>
        <taxon>Clostridia</taxon>
        <taxon>Eubacteriales</taxon>
        <taxon>Peptococcaceae</taxon>
        <taxon>Desulforamulus</taxon>
    </lineage>
</organism>
<gene>
    <name evidence="1" type="ORF">SAMN02745123_03483</name>
</gene>